<dbReference type="EMBL" id="JARBHB010000008">
    <property type="protein sequence ID" value="KAJ8877972.1"/>
    <property type="molecule type" value="Genomic_DNA"/>
</dbReference>
<name>A0ABQ9H140_9NEOP</name>
<reference evidence="1 2" key="1">
    <citation type="submission" date="2023-02" db="EMBL/GenBank/DDBJ databases">
        <title>LHISI_Scaffold_Assembly.</title>
        <authorList>
            <person name="Stuart O.P."/>
            <person name="Cleave R."/>
            <person name="Magrath M.J.L."/>
            <person name="Mikheyev A.S."/>
        </authorList>
    </citation>
    <scope>NUCLEOTIDE SEQUENCE [LARGE SCALE GENOMIC DNA]</scope>
    <source>
        <strain evidence="1">Daus_M_001</strain>
        <tissue evidence="1">Leg muscle</tissue>
    </source>
</reference>
<dbReference type="Proteomes" id="UP001159363">
    <property type="component" value="Chromosome 7"/>
</dbReference>
<sequence length="354" mass="39122">MWNRKSFYEMQCRSRSPYPTMCGSKMWHLIQRDPAVCEAFIMHLPVSTRIIRSCLNEAGLQVRSVAVALKSLALMAPAPEGTSPQGTSPKDSAIIPLQSHPSHHQCSQSVDFTPAGSFRRHSTLCWLVVSLVFAHPSLEGAAYWQDDTDTRASCTFAPTCTALNWRAVFPSNVLRVPTFKLGPRCCSGQTTCLSLGRTGFDSRRGSTRDFCMWESCRRCLWSAGFLGDLPFPPLLHSGAAPYSSTFTLKNSRDLNVKRRTNLSTPLHFEPSRPLIEYSRMIMGSMDQGNGGIGTGAGRNQLGIPPFPSKFPFYPFRISCFSLKKASIPRESLSDPSEGFGVIVFEGRIVVAILV</sequence>
<comment type="caution">
    <text evidence="1">The sequence shown here is derived from an EMBL/GenBank/DDBJ whole genome shotgun (WGS) entry which is preliminary data.</text>
</comment>
<evidence type="ECO:0000313" key="2">
    <source>
        <dbReference type="Proteomes" id="UP001159363"/>
    </source>
</evidence>
<accession>A0ABQ9H140</accession>
<organism evidence="1 2">
    <name type="scientific">Dryococelus australis</name>
    <dbReference type="NCBI Taxonomy" id="614101"/>
    <lineage>
        <taxon>Eukaryota</taxon>
        <taxon>Metazoa</taxon>
        <taxon>Ecdysozoa</taxon>
        <taxon>Arthropoda</taxon>
        <taxon>Hexapoda</taxon>
        <taxon>Insecta</taxon>
        <taxon>Pterygota</taxon>
        <taxon>Neoptera</taxon>
        <taxon>Polyneoptera</taxon>
        <taxon>Phasmatodea</taxon>
        <taxon>Verophasmatodea</taxon>
        <taxon>Anareolatae</taxon>
        <taxon>Phasmatidae</taxon>
        <taxon>Eurycanthinae</taxon>
        <taxon>Dryococelus</taxon>
    </lineage>
</organism>
<protein>
    <submittedName>
        <fullName evidence="1">Uncharacterized protein</fullName>
    </submittedName>
</protein>
<keyword evidence="2" id="KW-1185">Reference proteome</keyword>
<gene>
    <name evidence="1" type="ORF">PR048_022435</name>
</gene>
<evidence type="ECO:0000313" key="1">
    <source>
        <dbReference type="EMBL" id="KAJ8877972.1"/>
    </source>
</evidence>
<proteinExistence type="predicted"/>